<evidence type="ECO:0000313" key="3">
    <source>
        <dbReference type="Proteomes" id="UP000249794"/>
    </source>
</evidence>
<keyword evidence="2" id="KW-0255">Endonuclease</keyword>
<comment type="caution">
    <text evidence="2">The sequence shown here is derived from an EMBL/GenBank/DDBJ whole genome shotgun (WGS) entry which is preliminary data.</text>
</comment>
<proteinExistence type="predicted"/>
<sequence length="146" mass="16341">MSKTYVPVSLRRLVFERAQNNCEYCLNPASLALATHQIDHIIAEKHGGKTVTENLALSCVLCNMAKGSDIASVDPKSNEIARFYHPRQDRWMDHFRLNAKTGQIEALTSVGRATAQLLQLNRPKSISERLLLLQVEQLVVPDSTVD</sequence>
<feature type="domain" description="HNH nuclease" evidence="1">
    <location>
        <begin position="9"/>
        <end position="64"/>
    </location>
</feature>
<dbReference type="Pfam" id="PF01844">
    <property type="entry name" value="HNH"/>
    <property type="match status" value="1"/>
</dbReference>
<protein>
    <submittedName>
        <fullName evidence="2">HNH endonuclease</fullName>
    </submittedName>
</protein>
<dbReference type="Proteomes" id="UP000249794">
    <property type="component" value="Unassembled WGS sequence"/>
</dbReference>
<dbReference type="PANTHER" id="PTHR33877:SF1">
    <property type="entry name" value="TYPE IV METHYL-DIRECTED RESTRICTION ENZYME ECOKMCRA"/>
    <property type="match status" value="1"/>
</dbReference>
<dbReference type="GO" id="GO:0003676">
    <property type="term" value="F:nucleic acid binding"/>
    <property type="evidence" value="ECO:0007669"/>
    <property type="project" value="InterPro"/>
</dbReference>
<organism evidence="2 3">
    <name type="scientific">Phormidesmis priestleyi</name>
    <dbReference type="NCBI Taxonomy" id="268141"/>
    <lineage>
        <taxon>Bacteria</taxon>
        <taxon>Bacillati</taxon>
        <taxon>Cyanobacteriota</taxon>
        <taxon>Cyanophyceae</taxon>
        <taxon>Leptolyngbyales</taxon>
        <taxon>Leptolyngbyaceae</taxon>
        <taxon>Phormidesmis</taxon>
    </lineage>
</organism>
<evidence type="ECO:0000313" key="2">
    <source>
        <dbReference type="EMBL" id="PZO46401.1"/>
    </source>
</evidence>
<dbReference type="EMBL" id="QBMP01000312">
    <property type="protein sequence ID" value="PZO46401.1"/>
    <property type="molecule type" value="Genomic_DNA"/>
</dbReference>
<dbReference type="Gene3D" id="1.10.30.50">
    <property type="match status" value="1"/>
</dbReference>
<dbReference type="InterPro" id="IPR052892">
    <property type="entry name" value="NA-targeting_endonuclease"/>
</dbReference>
<reference evidence="3" key="1">
    <citation type="submission" date="2018-04" db="EMBL/GenBank/DDBJ databases">
        <authorList>
            <person name="Cornet L."/>
        </authorList>
    </citation>
    <scope>NUCLEOTIDE SEQUENCE [LARGE SCALE GENOMIC DNA]</scope>
</reference>
<dbReference type="AlphaFoldDB" id="A0A2W4YGS0"/>
<dbReference type="GO" id="GO:0008270">
    <property type="term" value="F:zinc ion binding"/>
    <property type="evidence" value="ECO:0007669"/>
    <property type="project" value="InterPro"/>
</dbReference>
<keyword evidence="2" id="KW-0540">Nuclease</keyword>
<dbReference type="GO" id="GO:0004519">
    <property type="term" value="F:endonuclease activity"/>
    <property type="evidence" value="ECO:0007669"/>
    <property type="project" value="UniProtKB-KW"/>
</dbReference>
<reference evidence="2 3" key="2">
    <citation type="submission" date="2018-06" db="EMBL/GenBank/DDBJ databases">
        <title>Metagenomic assembly of (sub)arctic Cyanobacteria and their associated microbiome from non-axenic cultures.</title>
        <authorList>
            <person name="Baurain D."/>
        </authorList>
    </citation>
    <scope>NUCLEOTIDE SEQUENCE [LARGE SCALE GENOMIC DNA]</scope>
    <source>
        <strain evidence="2">ULC027bin1</strain>
    </source>
</reference>
<dbReference type="SMART" id="SM00507">
    <property type="entry name" value="HNHc"/>
    <property type="match status" value="1"/>
</dbReference>
<keyword evidence="2" id="KW-0378">Hydrolase</keyword>
<dbReference type="InterPro" id="IPR002711">
    <property type="entry name" value="HNH"/>
</dbReference>
<accession>A0A2W4YGS0</accession>
<evidence type="ECO:0000259" key="1">
    <source>
        <dbReference type="SMART" id="SM00507"/>
    </source>
</evidence>
<gene>
    <name evidence="2" type="ORF">DCF15_20360</name>
</gene>
<dbReference type="CDD" id="cd00085">
    <property type="entry name" value="HNHc"/>
    <property type="match status" value="1"/>
</dbReference>
<dbReference type="InterPro" id="IPR003615">
    <property type="entry name" value="HNH_nuc"/>
</dbReference>
<name>A0A2W4YGS0_9CYAN</name>
<dbReference type="PANTHER" id="PTHR33877">
    <property type="entry name" value="SLL1193 PROTEIN"/>
    <property type="match status" value="1"/>
</dbReference>